<accession>A0ABR4J455</accession>
<evidence type="ECO:0000259" key="1">
    <source>
        <dbReference type="Pfam" id="PF23584"/>
    </source>
</evidence>
<dbReference type="EMBL" id="JBFXLU010000212">
    <property type="protein sequence ID" value="KAL2834811.1"/>
    <property type="molecule type" value="Genomic_DNA"/>
</dbReference>
<dbReference type="Pfam" id="PF23584">
    <property type="entry name" value="DUF7136"/>
    <property type="match status" value="1"/>
</dbReference>
<organism evidence="2 3">
    <name type="scientific">Aspergillus pseudoustus</name>
    <dbReference type="NCBI Taxonomy" id="1810923"/>
    <lineage>
        <taxon>Eukaryota</taxon>
        <taxon>Fungi</taxon>
        <taxon>Dikarya</taxon>
        <taxon>Ascomycota</taxon>
        <taxon>Pezizomycotina</taxon>
        <taxon>Eurotiomycetes</taxon>
        <taxon>Eurotiomycetidae</taxon>
        <taxon>Eurotiales</taxon>
        <taxon>Aspergillaceae</taxon>
        <taxon>Aspergillus</taxon>
        <taxon>Aspergillus subgen. Nidulantes</taxon>
    </lineage>
</organism>
<comment type="caution">
    <text evidence="2">The sequence shown here is derived from an EMBL/GenBank/DDBJ whole genome shotgun (WGS) entry which is preliminary data.</text>
</comment>
<name>A0ABR4J455_9EURO</name>
<feature type="domain" description="DUF7136" evidence="1">
    <location>
        <begin position="58"/>
        <end position="222"/>
    </location>
</feature>
<proteinExistence type="predicted"/>
<gene>
    <name evidence="2" type="ORF">BJY01DRAFT_252842</name>
</gene>
<dbReference type="InterPro" id="IPR055560">
    <property type="entry name" value="DUF7136"/>
</dbReference>
<dbReference type="Proteomes" id="UP001610446">
    <property type="component" value="Unassembled WGS sequence"/>
</dbReference>
<keyword evidence="3" id="KW-1185">Reference proteome</keyword>
<protein>
    <recommendedName>
        <fullName evidence="1">DUF7136 domain-containing protein</fullName>
    </recommendedName>
</protein>
<evidence type="ECO:0000313" key="2">
    <source>
        <dbReference type="EMBL" id="KAL2834811.1"/>
    </source>
</evidence>
<reference evidence="2 3" key="1">
    <citation type="submission" date="2024-07" db="EMBL/GenBank/DDBJ databases">
        <title>Section-level genome sequencing and comparative genomics of Aspergillus sections Usti and Cavernicolus.</title>
        <authorList>
            <consortium name="Lawrence Berkeley National Laboratory"/>
            <person name="Nybo J.L."/>
            <person name="Vesth T.C."/>
            <person name="Theobald S."/>
            <person name="Frisvad J.C."/>
            <person name="Larsen T.O."/>
            <person name="Kjaerboelling I."/>
            <person name="Rothschild-Mancinelli K."/>
            <person name="Lyhne E.K."/>
            <person name="Kogle M.E."/>
            <person name="Barry K."/>
            <person name="Clum A."/>
            <person name="Na H."/>
            <person name="Ledsgaard L."/>
            <person name="Lin J."/>
            <person name="Lipzen A."/>
            <person name="Kuo A."/>
            <person name="Riley R."/>
            <person name="Mondo S."/>
            <person name="Labutti K."/>
            <person name="Haridas S."/>
            <person name="Pangalinan J."/>
            <person name="Salamov A.A."/>
            <person name="Simmons B.A."/>
            <person name="Magnuson J.K."/>
            <person name="Chen J."/>
            <person name="Drula E."/>
            <person name="Henrissat B."/>
            <person name="Wiebenga A."/>
            <person name="Lubbers R.J."/>
            <person name="Gomes A.C."/>
            <person name="Makela M.R."/>
            <person name="Stajich J."/>
            <person name="Grigoriev I.V."/>
            <person name="Mortensen U.H."/>
            <person name="De Vries R.P."/>
            <person name="Baker S.E."/>
            <person name="Andersen M.R."/>
        </authorList>
    </citation>
    <scope>NUCLEOTIDE SEQUENCE [LARGE SCALE GENOMIC DNA]</scope>
    <source>
        <strain evidence="2 3">CBS 123904</strain>
    </source>
</reference>
<sequence length="350" mass="38715">MSRLPFISIAGVLLSLLSLVYLLLPRIIPTTSPPRRHPNHNHNHNQTFNPPLPTHPYTPQIFETDLIFPQHNKTYAALANFPIVLGFQNPRASWPMHTILMVLLSDGTSDTTDGFFFPHAMLPGRNDTDDDLEGRIHATNASFPPLLLSHEGADTRYFIHAAFPVSLRRGHASTPVTGRYTLSWLNGFARSCRADGSEEPGGGFFFFPGEEGGQISFTIADGDGPGAERIEDVLRSNGDGEAGWSGCDRVVDTHDDDQFAVAWQIDDFVVIEPDEDGDVKDDLRNALYPYCPVFNSTSLRQMPVPRPCDLGLDEEVVEDILARANDLEGPGVGNTENWDVGSERGRFDLF</sequence>
<evidence type="ECO:0000313" key="3">
    <source>
        <dbReference type="Proteomes" id="UP001610446"/>
    </source>
</evidence>